<proteinExistence type="predicted"/>
<feature type="region of interest" description="Disordered" evidence="1">
    <location>
        <begin position="88"/>
        <end position="131"/>
    </location>
</feature>
<evidence type="ECO:0000313" key="2">
    <source>
        <dbReference type="EMBL" id="GAA4294328.1"/>
    </source>
</evidence>
<name>A0ABP8F3M9_9ACTN</name>
<evidence type="ECO:0000313" key="3">
    <source>
        <dbReference type="Proteomes" id="UP001501115"/>
    </source>
</evidence>
<evidence type="ECO:0000256" key="1">
    <source>
        <dbReference type="SAM" id="MobiDB-lite"/>
    </source>
</evidence>
<comment type="caution">
    <text evidence="2">The sequence shown here is derived from an EMBL/GenBank/DDBJ whole genome shotgun (WGS) entry which is preliminary data.</text>
</comment>
<protein>
    <submittedName>
        <fullName evidence="2">Uncharacterized protein</fullName>
    </submittedName>
</protein>
<dbReference type="Proteomes" id="UP001501115">
    <property type="component" value="Unassembled WGS sequence"/>
</dbReference>
<reference evidence="3" key="1">
    <citation type="journal article" date="2019" name="Int. J. Syst. Evol. Microbiol.">
        <title>The Global Catalogue of Microorganisms (GCM) 10K type strain sequencing project: providing services to taxonomists for standard genome sequencing and annotation.</title>
        <authorList>
            <consortium name="The Broad Institute Genomics Platform"/>
            <consortium name="The Broad Institute Genome Sequencing Center for Infectious Disease"/>
            <person name="Wu L."/>
            <person name="Ma J."/>
        </authorList>
    </citation>
    <scope>NUCLEOTIDE SEQUENCE [LARGE SCALE GENOMIC DNA]</scope>
    <source>
        <strain evidence="3">JCM 31290</strain>
    </source>
</reference>
<dbReference type="EMBL" id="BAABET010000001">
    <property type="protein sequence ID" value="GAA4294328.1"/>
    <property type="molecule type" value="Genomic_DNA"/>
</dbReference>
<gene>
    <name evidence="2" type="ORF">GCM10023086_06340</name>
</gene>
<feature type="compositionally biased region" description="Low complexity" evidence="1">
    <location>
        <begin position="112"/>
        <end position="131"/>
    </location>
</feature>
<organism evidence="2 3">
    <name type="scientific">Streptomyces venetus</name>
    <dbReference type="NCBI Taxonomy" id="1701086"/>
    <lineage>
        <taxon>Bacteria</taxon>
        <taxon>Bacillati</taxon>
        <taxon>Actinomycetota</taxon>
        <taxon>Actinomycetes</taxon>
        <taxon>Kitasatosporales</taxon>
        <taxon>Streptomycetaceae</taxon>
        <taxon>Streptomyces</taxon>
    </lineage>
</organism>
<accession>A0ABP8F3M9</accession>
<keyword evidence="3" id="KW-1185">Reference proteome</keyword>
<sequence>MGGQGFAYQPAEVGVEDAVWAWEPTTGRSRPLVGEHLAAPVENGAGAAEIGLRLEGSAWYLYEVGGGGVTPGELILVEGSCGVAEALMTGLSEQSEPGSHVSAGSTTGGSGQSDPSSHGSVGSSVGPTLGL</sequence>